<evidence type="ECO:0000313" key="2">
    <source>
        <dbReference type="EMBL" id="VCX40389.1"/>
    </source>
</evidence>
<evidence type="ECO:0000256" key="1">
    <source>
        <dbReference type="SAM" id="MobiDB-lite"/>
    </source>
</evidence>
<feature type="compositionally biased region" description="Pro residues" evidence="1">
    <location>
        <begin position="91"/>
        <end position="101"/>
    </location>
</feature>
<organism evidence="2 3">
    <name type="scientific">Gulo gulo</name>
    <name type="common">Wolverine</name>
    <name type="synonym">Gluton</name>
    <dbReference type="NCBI Taxonomy" id="48420"/>
    <lineage>
        <taxon>Eukaryota</taxon>
        <taxon>Metazoa</taxon>
        <taxon>Chordata</taxon>
        <taxon>Craniata</taxon>
        <taxon>Vertebrata</taxon>
        <taxon>Euteleostomi</taxon>
        <taxon>Mammalia</taxon>
        <taxon>Eutheria</taxon>
        <taxon>Laurasiatheria</taxon>
        <taxon>Carnivora</taxon>
        <taxon>Caniformia</taxon>
        <taxon>Musteloidea</taxon>
        <taxon>Mustelidae</taxon>
        <taxon>Guloninae</taxon>
        <taxon>Gulo</taxon>
    </lineage>
</organism>
<reference evidence="2 3" key="1">
    <citation type="submission" date="2018-10" db="EMBL/GenBank/DDBJ databases">
        <authorList>
            <person name="Ekblom R."/>
            <person name="Jareborg N."/>
        </authorList>
    </citation>
    <scope>NUCLEOTIDE SEQUENCE [LARGE SCALE GENOMIC DNA]</scope>
    <source>
        <tissue evidence="2">Muscle</tissue>
    </source>
</reference>
<proteinExistence type="predicted"/>
<name>A0A9X9Q9E0_GULGU</name>
<dbReference type="AlphaFoldDB" id="A0A9X9Q9E0"/>
<gene>
    <name evidence="2" type="ORF">BN2614_LOCUS3</name>
</gene>
<accession>A0A9X9Q9E0</accession>
<keyword evidence="3" id="KW-1185">Reference proteome</keyword>
<dbReference type="Proteomes" id="UP000269945">
    <property type="component" value="Unassembled WGS sequence"/>
</dbReference>
<comment type="caution">
    <text evidence="2">The sequence shown here is derived from an EMBL/GenBank/DDBJ whole genome shotgun (WGS) entry which is preliminary data.</text>
</comment>
<feature type="compositionally biased region" description="Low complexity" evidence="1">
    <location>
        <begin position="58"/>
        <end position="68"/>
    </location>
</feature>
<evidence type="ECO:0000313" key="3">
    <source>
        <dbReference type="Proteomes" id="UP000269945"/>
    </source>
</evidence>
<feature type="compositionally biased region" description="Basic and acidic residues" evidence="1">
    <location>
        <begin position="136"/>
        <end position="145"/>
    </location>
</feature>
<feature type="region of interest" description="Disordered" evidence="1">
    <location>
        <begin position="24"/>
        <end position="145"/>
    </location>
</feature>
<sequence length="145" mass="15898">MLRAGVLHRPERGQVGGWCLQARTRNQGLGREGVSSPDSKSSGAPKIWGTHRYRPLPSSKRFFSSSVSGCGPHTETGRLARSRNPDCGPGSPLPPPPPRIHWPPGAVRVPGAGHRTNWEGVPRDAASRAPPRHPSRHEFRFKELR</sequence>
<dbReference type="EMBL" id="CYRY02045101">
    <property type="protein sequence ID" value="VCX40389.1"/>
    <property type="molecule type" value="Genomic_DNA"/>
</dbReference>
<protein>
    <submittedName>
        <fullName evidence="2">Uncharacterized protein</fullName>
    </submittedName>
</protein>